<proteinExistence type="predicted"/>
<keyword evidence="7" id="KW-1185">Reference proteome</keyword>
<dbReference type="SMART" id="SM00249">
    <property type="entry name" value="PHD"/>
    <property type="match status" value="2"/>
</dbReference>
<evidence type="ECO:0000256" key="4">
    <source>
        <dbReference type="ARBA" id="ARBA00022833"/>
    </source>
</evidence>
<dbReference type="InterPro" id="IPR046349">
    <property type="entry name" value="C1-like_sf"/>
</dbReference>
<dbReference type="SUPFAM" id="SSF57889">
    <property type="entry name" value="Cysteine-rich domain"/>
    <property type="match status" value="4"/>
</dbReference>
<keyword evidence="2" id="KW-0677">Repeat</keyword>
<dbReference type="GO" id="GO:0008270">
    <property type="term" value="F:zinc ion binding"/>
    <property type="evidence" value="ECO:0007669"/>
    <property type="project" value="UniProtKB-KW"/>
</dbReference>
<dbReference type="Proteomes" id="UP000077755">
    <property type="component" value="Chromosome 2"/>
</dbReference>
<name>A0AAF0WI58_DAUCS</name>
<dbReference type="InterPro" id="IPR004146">
    <property type="entry name" value="DC1"/>
</dbReference>
<evidence type="ECO:0000256" key="3">
    <source>
        <dbReference type="ARBA" id="ARBA00022771"/>
    </source>
</evidence>
<keyword evidence="4" id="KW-0862">Zinc</keyword>
<dbReference type="PANTHER" id="PTHR32410:SF216">
    <property type="entry name" value="PHORBOL-ESTER_DAG-TYPE DOMAIN-CONTAINING PROTEIN"/>
    <property type="match status" value="1"/>
</dbReference>
<keyword evidence="1" id="KW-0479">Metal-binding</keyword>
<evidence type="ECO:0000256" key="1">
    <source>
        <dbReference type="ARBA" id="ARBA00022723"/>
    </source>
</evidence>
<feature type="domain" description="Zinc finger PHD-type" evidence="5">
    <location>
        <begin position="104"/>
        <end position="156"/>
    </location>
</feature>
<gene>
    <name evidence="6" type="ORF">DCAR_0209578</name>
</gene>
<protein>
    <recommendedName>
        <fullName evidence="5">Zinc finger PHD-type domain-containing protein</fullName>
    </recommendedName>
</protein>
<dbReference type="PANTHER" id="PTHR32410">
    <property type="entry name" value="CYSTEINE/HISTIDINE-RICH C1 DOMAIN FAMILY PROTEIN"/>
    <property type="match status" value="1"/>
</dbReference>
<dbReference type="AlphaFoldDB" id="A0AAF0WI58"/>
<dbReference type="Pfam" id="PF03107">
    <property type="entry name" value="C1_2"/>
    <property type="match status" value="4"/>
</dbReference>
<evidence type="ECO:0000313" key="7">
    <source>
        <dbReference type="Proteomes" id="UP000077755"/>
    </source>
</evidence>
<evidence type="ECO:0000313" key="6">
    <source>
        <dbReference type="EMBL" id="WOG90335.1"/>
    </source>
</evidence>
<evidence type="ECO:0000259" key="5">
    <source>
        <dbReference type="SMART" id="SM00249"/>
    </source>
</evidence>
<reference evidence="6" key="2">
    <citation type="submission" date="2022-03" db="EMBL/GenBank/DDBJ databases">
        <title>Draft title - Genomic analysis of global carrot germplasm unveils the trajectory of domestication and the origin of high carotenoid orange carrot.</title>
        <authorList>
            <person name="Iorizzo M."/>
            <person name="Ellison S."/>
            <person name="Senalik D."/>
            <person name="Macko-Podgorni A."/>
            <person name="Grzebelus D."/>
            <person name="Bostan H."/>
            <person name="Rolling W."/>
            <person name="Curaba J."/>
            <person name="Simon P."/>
        </authorList>
    </citation>
    <scope>NUCLEOTIDE SEQUENCE</scope>
    <source>
        <tissue evidence="6">Leaf</tissue>
    </source>
</reference>
<dbReference type="InterPro" id="IPR001965">
    <property type="entry name" value="Znf_PHD"/>
</dbReference>
<accession>A0AAF0WI58</accession>
<keyword evidence="3" id="KW-0863">Zinc-finger</keyword>
<evidence type="ECO:0000256" key="2">
    <source>
        <dbReference type="ARBA" id="ARBA00022737"/>
    </source>
</evidence>
<dbReference type="Gene3D" id="3.30.40.10">
    <property type="entry name" value="Zinc/RING finger domain, C3HC4 (zinc finger)"/>
    <property type="match status" value="1"/>
</dbReference>
<dbReference type="InterPro" id="IPR053192">
    <property type="entry name" value="Vacuole_Formation_Reg"/>
</dbReference>
<sequence>MNYAYGCKHCEYGVCVFCPFEQRVLNHEGHPAHTLQLMHKEASFNCDACFGDAKDSSYVCTTCEFWIHKRCAFAASMIPDPSYHHHSLNLIYSIPDMHRYFQHFCYICGELVRKNSWLYYCHKCTFFVHMTCSASTDSVSTSNKNYDEVLICDGCIQPITESHPTYYACIQCDFFLHSFCATKIPLELPVGGSSFHPQHSLQLRKTDKFYNHVKCGVCWYKTNGFYYHCEPCDIKIDIRCAFLPARIKHKSHKHHSLVQRPCHSLVQNHRDHASCSSSRIRIDGGVGYACETCTNFQIHILCLFYASTIKHRYDDHPITLRYPPFFYEGVIRCDVCEEQVHNQGLLYHCGNCDQSFHYKCLRLADNVKLGRTMKLTLNNQPHTLVYVVKMSERNESPMYICGICRTSYESSFFLECEGCGLLVCRKCISKLQ</sequence>
<reference evidence="6" key="1">
    <citation type="journal article" date="2016" name="Nat. Genet.">
        <title>A high-quality carrot genome assembly provides new insights into carotenoid accumulation and asterid genome evolution.</title>
        <authorList>
            <person name="Iorizzo M."/>
            <person name="Ellison S."/>
            <person name="Senalik D."/>
            <person name="Zeng P."/>
            <person name="Satapoomin P."/>
            <person name="Huang J."/>
            <person name="Bowman M."/>
            <person name="Iovene M."/>
            <person name="Sanseverino W."/>
            <person name="Cavagnaro P."/>
            <person name="Yildiz M."/>
            <person name="Macko-Podgorni A."/>
            <person name="Moranska E."/>
            <person name="Grzebelus E."/>
            <person name="Grzebelus D."/>
            <person name="Ashrafi H."/>
            <person name="Zheng Z."/>
            <person name="Cheng S."/>
            <person name="Spooner D."/>
            <person name="Van Deynze A."/>
            <person name="Simon P."/>
        </authorList>
    </citation>
    <scope>NUCLEOTIDE SEQUENCE</scope>
    <source>
        <tissue evidence="6">Leaf</tissue>
    </source>
</reference>
<organism evidence="6 7">
    <name type="scientific">Daucus carota subsp. sativus</name>
    <name type="common">Carrot</name>
    <dbReference type="NCBI Taxonomy" id="79200"/>
    <lineage>
        <taxon>Eukaryota</taxon>
        <taxon>Viridiplantae</taxon>
        <taxon>Streptophyta</taxon>
        <taxon>Embryophyta</taxon>
        <taxon>Tracheophyta</taxon>
        <taxon>Spermatophyta</taxon>
        <taxon>Magnoliopsida</taxon>
        <taxon>eudicotyledons</taxon>
        <taxon>Gunneridae</taxon>
        <taxon>Pentapetalae</taxon>
        <taxon>asterids</taxon>
        <taxon>campanulids</taxon>
        <taxon>Apiales</taxon>
        <taxon>Apiaceae</taxon>
        <taxon>Apioideae</taxon>
        <taxon>Scandiceae</taxon>
        <taxon>Daucinae</taxon>
        <taxon>Daucus</taxon>
        <taxon>Daucus sect. Daucus</taxon>
    </lineage>
</organism>
<dbReference type="InterPro" id="IPR013083">
    <property type="entry name" value="Znf_RING/FYVE/PHD"/>
</dbReference>
<feature type="domain" description="Zinc finger PHD-type" evidence="5">
    <location>
        <begin position="332"/>
        <end position="405"/>
    </location>
</feature>
<dbReference type="EMBL" id="CP093344">
    <property type="protein sequence ID" value="WOG90335.1"/>
    <property type="molecule type" value="Genomic_DNA"/>
</dbReference>